<organism evidence="1 2">
    <name type="scientific">Leclercia adecarboxylata</name>
    <dbReference type="NCBI Taxonomy" id="83655"/>
    <lineage>
        <taxon>Bacteria</taxon>
        <taxon>Pseudomonadati</taxon>
        <taxon>Pseudomonadota</taxon>
        <taxon>Gammaproteobacteria</taxon>
        <taxon>Enterobacterales</taxon>
        <taxon>Enterobacteriaceae</taxon>
        <taxon>Leclercia</taxon>
    </lineage>
</organism>
<protein>
    <submittedName>
        <fullName evidence="1">Uncharacterized protein</fullName>
    </submittedName>
</protein>
<dbReference type="AlphaFoldDB" id="A0A4U9HMT1"/>
<evidence type="ECO:0000313" key="1">
    <source>
        <dbReference type="EMBL" id="VTP65608.1"/>
    </source>
</evidence>
<dbReference type="Proteomes" id="UP000310719">
    <property type="component" value="Chromosome"/>
</dbReference>
<accession>A0A4U9HMT1</accession>
<gene>
    <name evidence="1" type="ORF">NCTC13032_02111</name>
</gene>
<sequence>MTLILYTQINWLQKLPLIDLFDALQKIIIYRLTKKENITKEYDIFFALFEKLSNYNIYSNSQYIINVIKQEVITHTSNEKDKEVYDYTAGNYSAILDRLEENVFTITDVVTKVKYNC</sequence>
<dbReference type="EMBL" id="LR590464">
    <property type="protein sequence ID" value="VTP65608.1"/>
    <property type="molecule type" value="Genomic_DNA"/>
</dbReference>
<name>A0A4U9HMT1_9ENTR</name>
<evidence type="ECO:0000313" key="2">
    <source>
        <dbReference type="Proteomes" id="UP000310719"/>
    </source>
</evidence>
<reference evidence="1 2" key="1">
    <citation type="submission" date="2019-05" db="EMBL/GenBank/DDBJ databases">
        <authorList>
            <consortium name="Pathogen Informatics"/>
        </authorList>
    </citation>
    <scope>NUCLEOTIDE SEQUENCE [LARGE SCALE GENOMIC DNA]</scope>
    <source>
        <strain evidence="1 2">NCTC13032</strain>
    </source>
</reference>
<proteinExistence type="predicted"/>